<reference evidence="10" key="1">
    <citation type="submission" date="2021-01" db="EMBL/GenBank/DDBJ databases">
        <title>Metabolic potential, ecology and presence of endohyphal bacteria is reflected in genomic diversity of Mucoromycotina.</title>
        <authorList>
            <person name="Muszewska A."/>
            <person name="Okrasinska A."/>
            <person name="Steczkiewicz K."/>
            <person name="Drgas O."/>
            <person name="Orlowska M."/>
            <person name="Perlinska-Lenart U."/>
            <person name="Aleksandrzak-Piekarczyk T."/>
            <person name="Szatraj K."/>
            <person name="Zielenkiewicz U."/>
            <person name="Pilsyk S."/>
            <person name="Malc E."/>
            <person name="Mieczkowski P."/>
            <person name="Kruszewska J.S."/>
            <person name="Biernat P."/>
            <person name="Pawlowska J."/>
        </authorList>
    </citation>
    <scope>NUCLEOTIDE SEQUENCE</scope>
    <source>
        <strain evidence="10">WA0000018081</strain>
    </source>
</reference>
<evidence type="ECO:0000313" key="11">
    <source>
        <dbReference type="Proteomes" id="UP000613177"/>
    </source>
</evidence>
<dbReference type="GO" id="GO:0006325">
    <property type="term" value="P:chromatin organization"/>
    <property type="evidence" value="ECO:0007669"/>
    <property type="project" value="UniProtKB-KW"/>
</dbReference>
<gene>
    <name evidence="10" type="ORF">INT48_004285</name>
</gene>
<comment type="subcellular location">
    <subcellularLocation>
        <location evidence="1">Chromosome</location>
    </subcellularLocation>
</comment>
<dbReference type="PROSITE" id="PS00678">
    <property type="entry name" value="WD_REPEATS_1"/>
    <property type="match status" value="2"/>
</dbReference>
<feature type="compositionally biased region" description="Basic residues" evidence="8">
    <location>
        <begin position="19"/>
        <end position="29"/>
    </location>
</feature>
<feature type="compositionally biased region" description="Low complexity" evidence="8">
    <location>
        <begin position="41"/>
        <end position="59"/>
    </location>
</feature>
<feature type="compositionally biased region" description="Low complexity" evidence="8">
    <location>
        <begin position="97"/>
        <end position="112"/>
    </location>
</feature>
<evidence type="ECO:0000256" key="2">
    <source>
        <dbReference type="ARBA" id="ARBA00022454"/>
    </source>
</evidence>
<feature type="domain" description="Leucine-rich repeat and WD repeat-containing protein 1 WD" evidence="9">
    <location>
        <begin position="299"/>
        <end position="441"/>
    </location>
</feature>
<feature type="region of interest" description="Disordered" evidence="8">
    <location>
        <begin position="217"/>
        <end position="262"/>
    </location>
</feature>
<keyword evidence="11" id="KW-1185">Reference proteome</keyword>
<keyword evidence="6" id="KW-0156">Chromatin regulator</keyword>
<evidence type="ECO:0000313" key="10">
    <source>
        <dbReference type="EMBL" id="KAG2235955.1"/>
    </source>
</evidence>
<dbReference type="InterPro" id="IPR015943">
    <property type="entry name" value="WD40/YVTN_repeat-like_dom_sf"/>
</dbReference>
<accession>A0A8H7VWM5</accession>
<dbReference type="Pfam" id="PF00400">
    <property type="entry name" value="WD40"/>
    <property type="match status" value="1"/>
</dbReference>
<dbReference type="PANTHER" id="PTHR24370:SF10">
    <property type="entry name" value="LEUCINE-RICH REPEAT AND WD REPEAT-CONTAINING PROTEIN 1"/>
    <property type="match status" value="1"/>
</dbReference>
<protein>
    <recommendedName>
        <fullName evidence="9">Leucine-rich repeat and WD repeat-containing protein 1 WD domain-containing protein</fullName>
    </recommendedName>
</protein>
<dbReference type="InterPro" id="IPR052489">
    <property type="entry name" value="LRWD1"/>
</dbReference>
<evidence type="ECO:0000256" key="6">
    <source>
        <dbReference type="ARBA" id="ARBA00022853"/>
    </source>
</evidence>
<name>A0A8H7VWM5_9FUNG</name>
<dbReference type="SMART" id="SM00320">
    <property type="entry name" value="WD40"/>
    <property type="match status" value="3"/>
</dbReference>
<feature type="compositionally biased region" description="Pro residues" evidence="8">
    <location>
        <begin position="30"/>
        <end position="40"/>
    </location>
</feature>
<evidence type="ECO:0000256" key="4">
    <source>
        <dbReference type="ARBA" id="ARBA00022614"/>
    </source>
</evidence>
<evidence type="ECO:0000256" key="5">
    <source>
        <dbReference type="ARBA" id="ARBA00022737"/>
    </source>
</evidence>
<proteinExistence type="predicted"/>
<evidence type="ECO:0000256" key="8">
    <source>
        <dbReference type="SAM" id="MobiDB-lite"/>
    </source>
</evidence>
<organism evidence="10 11">
    <name type="scientific">Thamnidium elegans</name>
    <dbReference type="NCBI Taxonomy" id="101142"/>
    <lineage>
        <taxon>Eukaryota</taxon>
        <taxon>Fungi</taxon>
        <taxon>Fungi incertae sedis</taxon>
        <taxon>Mucoromycota</taxon>
        <taxon>Mucoromycotina</taxon>
        <taxon>Mucoromycetes</taxon>
        <taxon>Mucorales</taxon>
        <taxon>Mucorineae</taxon>
        <taxon>Mucoraceae</taxon>
        <taxon>Thamnidium</taxon>
    </lineage>
</organism>
<dbReference type="GO" id="GO:0071169">
    <property type="term" value="P:establishment of protein localization to chromatin"/>
    <property type="evidence" value="ECO:0007669"/>
    <property type="project" value="TreeGrafter"/>
</dbReference>
<dbReference type="PROSITE" id="PS50294">
    <property type="entry name" value="WD_REPEATS_REGION"/>
    <property type="match status" value="1"/>
</dbReference>
<dbReference type="PANTHER" id="PTHR24370">
    <property type="entry name" value="OPTICIN"/>
    <property type="match status" value="1"/>
</dbReference>
<evidence type="ECO:0000256" key="7">
    <source>
        <dbReference type="PROSITE-ProRule" id="PRU00221"/>
    </source>
</evidence>
<evidence type="ECO:0000256" key="1">
    <source>
        <dbReference type="ARBA" id="ARBA00004286"/>
    </source>
</evidence>
<dbReference type="InterPro" id="IPR056160">
    <property type="entry name" value="WD_LRWD1"/>
</dbReference>
<evidence type="ECO:0000259" key="9">
    <source>
        <dbReference type="Pfam" id="PF23215"/>
    </source>
</evidence>
<dbReference type="GO" id="GO:0005664">
    <property type="term" value="C:nuclear origin of replication recognition complex"/>
    <property type="evidence" value="ECO:0007669"/>
    <property type="project" value="TreeGrafter"/>
</dbReference>
<dbReference type="EMBL" id="JAEPRE010000024">
    <property type="protein sequence ID" value="KAG2235955.1"/>
    <property type="molecule type" value="Genomic_DNA"/>
</dbReference>
<keyword evidence="3 7" id="KW-0853">WD repeat</keyword>
<dbReference type="PROSITE" id="PS50082">
    <property type="entry name" value="WD_REPEATS_2"/>
    <property type="match status" value="1"/>
</dbReference>
<dbReference type="Gene3D" id="2.130.10.10">
    <property type="entry name" value="YVTN repeat-like/Quinoprotein amine dehydrogenase"/>
    <property type="match status" value="1"/>
</dbReference>
<keyword evidence="4" id="KW-0433">Leucine-rich repeat</keyword>
<comment type="caution">
    <text evidence="10">The sequence shown here is derived from an EMBL/GenBank/DDBJ whole genome shotgun (WGS) entry which is preliminary data.</text>
</comment>
<dbReference type="InterPro" id="IPR036322">
    <property type="entry name" value="WD40_repeat_dom_sf"/>
</dbReference>
<feature type="region of interest" description="Disordered" evidence="8">
    <location>
        <begin position="1"/>
        <end position="133"/>
    </location>
</feature>
<keyword evidence="2" id="KW-0158">Chromosome</keyword>
<dbReference type="GO" id="GO:0003682">
    <property type="term" value="F:chromatin binding"/>
    <property type="evidence" value="ECO:0007669"/>
    <property type="project" value="TreeGrafter"/>
</dbReference>
<dbReference type="SUPFAM" id="SSF50978">
    <property type="entry name" value="WD40 repeat-like"/>
    <property type="match status" value="1"/>
</dbReference>
<dbReference type="InterPro" id="IPR019775">
    <property type="entry name" value="WD40_repeat_CS"/>
</dbReference>
<feature type="compositionally biased region" description="Polar residues" evidence="8">
    <location>
        <begin position="122"/>
        <end position="132"/>
    </location>
</feature>
<sequence>MGYLYSRMLASSNDPTPVKPKKKVAKPKVPKPTVPKPTVPKPAVQRPVVQRPTVPDPTVQRPTVQRPTVPTIPRPEVPSPALSNPTIPKPAAPKSAVPNPTVYNTTTVKTIPKQARPDNAHVRSQPTGSNQHIVIPSPVNFIYSPSARPISSPHIPERTPPKSIINVERNISAPTPNKIISDTPNATLSTTFSTTYASGQTSIAKTVPTTKSAMALESKGAPAKRAKMNVDKTGQRGKKRTIETDDEEESLQRKEPKTRRHQQPLPILSGTYKLSLVFKGHTDINIPAKDVNDDDFEDAKDIWCCEFEPTRPNQVENTNVVAICGSYTVLLLDTLQARYTKKYTHTEVQEIFYCMAWTTLSGPQLLNDSLIEDQSCNVLAIAGRLGSIKLLNPLQNECYRYLFGHEKAVLKMIFAKSEPRWLFTASADKTVRLWDIGSPTSKDDDSVTPSALSISYDLSTLMVGFDNGDMASFHISPEQLNKFRQNLGEYRHKEAKTGDKWAAFGPLATITVDTMYPKGSEWHEGYIDDICIFGQDGNTSSKLYNKIISRGADDMEFIIWDREKSTKTDADILLSLEWPDSAGCTGSRYKVIEAEGQKVLIAGEYDGQVCIYNVGEMKKSKTLADNSVEQFKPTKILSHSMSSELIRDVCCSNDTRTIVAVDNNNTVFVWNCTE</sequence>
<evidence type="ECO:0000256" key="3">
    <source>
        <dbReference type="ARBA" id="ARBA00022574"/>
    </source>
</evidence>
<dbReference type="InterPro" id="IPR001680">
    <property type="entry name" value="WD40_rpt"/>
</dbReference>
<dbReference type="Pfam" id="PF23215">
    <property type="entry name" value="WD_LRWD1"/>
    <property type="match status" value="1"/>
</dbReference>
<dbReference type="Proteomes" id="UP000613177">
    <property type="component" value="Unassembled WGS sequence"/>
</dbReference>
<keyword evidence="5" id="KW-0677">Repeat</keyword>
<dbReference type="AlphaFoldDB" id="A0A8H7VWM5"/>
<feature type="repeat" description="WD" evidence="7">
    <location>
        <begin position="402"/>
        <end position="436"/>
    </location>
</feature>